<evidence type="ECO:0000259" key="7">
    <source>
        <dbReference type="PROSITE" id="PS50977"/>
    </source>
</evidence>
<dbReference type="PRINTS" id="PR00455">
    <property type="entry name" value="HTHTETR"/>
</dbReference>
<dbReference type="Pfam" id="PF13977">
    <property type="entry name" value="TetR_C_6"/>
    <property type="match status" value="1"/>
</dbReference>
<dbReference type="PANTHER" id="PTHR30055:SF228">
    <property type="entry name" value="TRANSCRIPTIONAL REGULATOR-RELATED"/>
    <property type="match status" value="1"/>
</dbReference>
<dbReference type="InterPro" id="IPR036271">
    <property type="entry name" value="Tet_transcr_reg_TetR-rel_C_sf"/>
</dbReference>
<name>A0ABT1JBH5_ACTCY</name>
<keyword evidence="1" id="KW-0678">Repressor</keyword>
<dbReference type="RefSeq" id="WP_245588778.1">
    <property type="nucleotide sequence ID" value="NZ_AUBJ02000001.1"/>
</dbReference>
<dbReference type="Gene3D" id="1.10.357.10">
    <property type="entry name" value="Tetracycline Repressor, domain 2"/>
    <property type="match status" value="1"/>
</dbReference>
<dbReference type="Pfam" id="PF00440">
    <property type="entry name" value="TetR_N"/>
    <property type="match status" value="1"/>
</dbReference>
<dbReference type="InterPro" id="IPR009057">
    <property type="entry name" value="Homeodomain-like_sf"/>
</dbReference>
<dbReference type="InterPro" id="IPR050109">
    <property type="entry name" value="HTH-type_TetR-like_transc_reg"/>
</dbReference>
<keyword evidence="9" id="KW-1185">Reference proteome</keyword>
<evidence type="ECO:0000256" key="3">
    <source>
        <dbReference type="ARBA" id="ARBA00023125"/>
    </source>
</evidence>
<evidence type="ECO:0000256" key="2">
    <source>
        <dbReference type="ARBA" id="ARBA00023015"/>
    </source>
</evidence>
<dbReference type="Proteomes" id="UP000791080">
    <property type="component" value="Unassembled WGS sequence"/>
</dbReference>
<keyword evidence="2" id="KW-0805">Transcription regulation</keyword>
<keyword evidence="4" id="KW-0804">Transcription</keyword>
<dbReference type="EMBL" id="AUBJ02000001">
    <property type="protein sequence ID" value="MCP2329856.1"/>
    <property type="molecule type" value="Genomic_DNA"/>
</dbReference>
<proteinExistence type="predicted"/>
<comment type="caution">
    <text evidence="8">The sequence shown here is derived from an EMBL/GenBank/DDBJ whole genome shotgun (WGS) entry which is preliminary data.</text>
</comment>
<evidence type="ECO:0000313" key="9">
    <source>
        <dbReference type="Proteomes" id="UP000791080"/>
    </source>
</evidence>
<dbReference type="InterPro" id="IPR001647">
    <property type="entry name" value="HTH_TetR"/>
</dbReference>
<dbReference type="PANTHER" id="PTHR30055">
    <property type="entry name" value="HTH-TYPE TRANSCRIPTIONAL REGULATOR RUTR"/>
    <property type="match status" value="1"/>
</dbReference>
<dbReference type="SUPFAM" id="SSF48498">
    <property type="entry name" value="Tetracyclin repressor-like, C-terminal domain"/>
    <property type="match status" value="1"/>
</dbReference>
<feature type="region of interest" description="Disordered" evidence="6">
    <location>
        <begin position="1"/>
        <end position="112"/>
    </location>
</feature>
<reference evidence="8 9" key="1">
    <citation type="submission" date="2022-06" db="EMBL/GenBank/DDBJ databases">
        <title>Genomic Encyclopedia of Type Strains, Phase I: the one thousand microbial genomes (KMG-I) project.</title>
        <authorList>
            <person name="Kyrpides N."/>
        </authorList>
    </citation>
    <scope>NUCLEOTIDE SEQUENCE [LARGE SCALE GENOMIC DNA]</scope>
    <source>
        <strain evidence="8 9">DSM 43889</strain>
    </source>
</reference>
<evidence type="ECO:0000256" key="4">
    <source>
        <dbReference type="ARBA" id="ARBA00023163"/>
    </source>
</evidence>
<dbReference type="PROSITE" id="PS50977">
    <property type="entry name" value="HTH_TETR_2"/>
    <property type="match status" value="1"/>
</dbReference>
<evidence type="ECO:0000313" key="8">
    <source>
        <dbReference type="EMBL" id="MCP2329856.1"/>
    </source>
</evidence>
<dbReference type="InterPro" id="IPR039538">
    <property type="entry name" value="BetI_C"/>
</dbReference>
<gene>
    <name evidence="8" type="ORF">G443_000126</name>
</gene>
<sequence length="307" mass="33144">MSAGFPGSATSEVADPAQDHADGDLPTPGAGRASPPPAARVSEPRTGAGSETPARDGAVDGGSPEDGAEAGRDGQPTMATDTGVAVAETPPGEQPRARRGRRAVTPATRTRQPTEVRRRLVLEAALPLIGERGLAGIGIRDIARAAGVSVGTVTYHFHSVREILSEAIALEIEQYYDPVLAEARRSRSAVEGLRGLVEAAFTEDTARHWRLWFDYWSAGRHDDAFADRQSGRYDRWHAQILELIRRGVAEGEFGCPDPEESAVHLVALIDGLALQRLRQAPPLSAERARRHLHRFVETELRLRPTGD</sequence>
<protein>
    <submittedName>
        <fullName evidence="8">Transcriptional regulator, TetR family</fullName>
    </submittedName>
</protein>
<feature type="domain" description="HTH tetR-type" evidence="7">
    <location>
        <begin position="115"/>
        <end position="175"/>
    </location>
</feature>
<feature type="DNA-binding region" description="H-T-H motif" evidence="5">
    <location>
        <begin position="138"/>
        <end position="157"/>
    </location>
</feature>
<dbReference type="SUPFAM" id="SSF46689">
    <property type="entry name" value="Homeodomain-like"/>
    <property type="match status" value="1"/>
</dbReference>
<accession>A0ABT1JBH5</accession>
<evidence type="ECO:0000256" key="5">
    <source>
        <dbReference type="PROSITE-ProRule" id="PRU00335"/>
    </source>
</evidence>
<evidence type="ECO:0000256" key="6">
    <source>
        <dbReference type="SAM" id="MobiDB-lite"/>
    </source>
</evidence>
<keyword evidence="3 5" id="KW-0238">DNA-binding</keyword>
<evidence type="ECO:0000256" key="1">
    <source>
        <dbReference type="ARBA" id="ARBA00022491"/>
    </source>
</evidence>
<organism evidence="8 9">
    <name type="scientific">Actinoalloteichus caeruleus DSM 43889</name>
    <dbReference type="NCBI Taxonomy" id="1120930"/>
    <lineage>
        <taxon>Bacteria</taxon>
        <taxon>Bacillati</taxon>
        <taxon>Actinomycetota</taxon>
        <taxon>Actinomycetes</taxon>
        <taxon>Pseudonocardiales</taxon>
        <taxon>Pseudonocardiaceae</taxon>
        <taxon>Actinoalloteichus</taxon>
        <taxon>Actinoalloteichus cyanogriseus</taxon>
    </lineage>
</organism>